<dbReference type="RefSeq" id="WP_014270439.1">
    <property type="nucleotide sequence ID" value="NC_016633.1"/>
</dbReference>
<dbReference type="OrthoDB" id="9769447at2"/>
<dbReference type="HOGENOM" id="CLU_040452_4_0_12"/>
<protein>
    <submittedName>
        <fullName evidence="2">Malate/lactate dehydrogenase</fullName>
    </submittedName>
</protein>
<evidence type="ECO:0000313" key="3">
    <source>
        <dbReference type="Proteomes" id="UP000005632"/>
    </source>
</evidence>
<dbReference type="PANTHER" id="PTHR11091">
    <property type="entry name" value="OXIDOREDUCTASE-RELATED"/>
    <property type="match status" value="1"/>
</dbReference>
<name>G8QXN3_SPHPG</name>
<dbReference type="AlphaFoldDB" id="G8QXN3"/>
<dbReference type="NCBIfam" id="NF009750">
    <property type="entry name" value="PRK13260.1"/>
    <property type="match status" value="1"/>
</dbReference>
<dbReference type="Gene3D" id="1.10.1530.10">
    <property type="match status" value="1"/>
</dbReference>
<dbReference type="Gene3D" id="3.30.1370.60">
    <property type="entry name" value="Hypothetical oxidoreductase yiak, domain 2"/>
    <property type="match status" value="1"/>
</dbReference>
<dbReference type="SUPFAM" id="SSF89733">
    <property type="entry name" value="L-sulfolactate dehydrogenase-like"/>
    <property type="match status" value="1"/>
</dbReference>
<dbReference type="InterPro" id="IPR003767">
    <property type="entry name" value="Malate/L-lactate_DH-like"/>
</dbReference>
<dbReference type="KEGG" id="sgp:SpiGrapes_1800"/>
<dbReference type="Pfam" id="PF02615">
    <property type="entry name" value="Ldh_2"/>
    <property type="match status" value="1"/>
</dbReference>
<keyword evidence="1" id="KW-0560">Oxidoreductase</keyword>
<dbReference type="InterPro" id="IPR043143">
    <property type="entry name" value="Mal/L-sulf/L-lact_DH-like_NADP"/>
</dbReference>
<keyword evidence="3" id="KW-1185">Reference proteome</keyword>
<dbReference type="STRING" id="158190.SpiGrapes_1800"/>
<dbReference type="GO" id="GO:0016491">
    <property type="term" value="F:oxidoreductase activity"/>
    <property type="evidence" value="ECO:0007669"/>
    <property type="project" value="UniProtKB-KW"/>
</dbReference>
<proteinExistence type="predicted"/>
<dbReference type="InterPro" id="IPR043144">
    <property type="entry name" value="Mal/L-sulf/L-lact_DH-like_ah"/>
</dbReference>
<reference evidence="2 3" key="1">
    <citation type="submission" date="2011-11" db="EMBL/GenBank/DDBJ databases">
        <title>Complete sequence of Spirochaeta sp. grapes.</title>
        <authorList>
            <consortium name="US DOE Joint Genome Institute"/>
            <person name="Lucas S."/>
            <person name="Han J."/>
            <person name="Lapidus A."/>
            <person name="Cheng J.-F."/>
            <person name="Goodwin L."/>
            <person name="Pitluck S."/>
            <person name="Peters L."/>
            <person name="Ovchinnikova G."/>
            <person name="Munk A.C."/>
            <person name="Detter J.C."/>
            <person name="Han C."/>
            <person name="Tapia R."/>
            <person name="Land M."/>
            <person name="Hauser L."/>
            <person name="Kyrpides N."/>
            <person name="Ivanova N."/>
            <person name="Pagani I."/>
            <person name="Ritalahtilisa K."/>
            <person name="Loeffler F."/>
            <person name="Woyke T."/>
        </authorList>
    </citation>
    <scope>NUCLEOTIDE SEQUENCE [LARGE SCALE GENOMIC DNA]</scope>
    <source>
        <strain evidence="3">ATCC BAA-1885 / DSM 22778 / Grapes</strain>
    </source>
</reference>
<dbReference type="PANTHER" id="PTHR11091:SF3">
    <property type="entry name" value="2,3-DIKETO-L-GULONATE REDUCTASE"/>
    <property type="match status" value="1"/>
</dbReference>
<dbReference type="EMBL" id="CP003155">
    <property type="protein sequence ID" value="AEV29596.1"/>
    <property type="molecule type" value="Genomic_DNA"/>
</dbReference>
<organism evidence="2 3">
    <name type="scientific">Sphaerochaeta pleomorpha (strain ATCC BAA-1885 / DSM 22778 / Grapes)</name>
    <dbReference type="NCBI Taxonomy" id="158190"/>
    <lineage>
        <taxon>Bacteria</taxon>
        <taxon>Pseudomonadati</taxon>
        <taxon>Spirochaetota</taxon>
        <taxon>Spirochaetia</taxon>
        <taxon>Spirochaetales</taxon>
        <taxon>Sphaerochaetaceae</taxon>
        <taxon>Sphaerochaeta</taxon>
    </lineage>
</organism>
<dbReference type="InterPro" id="IPR036111">
    <property type="entry name" value="Mal/L-sulfo/L-lacto_DH-like_sf"/>
</dbReference>
<dbReference type="eggNOG" id="COG2055">
    <property type="taxonomic scope" value="Bacteria"/>
</dbReference>
<dbReference type="Proteomes" id="UP000005632">
    <property type="component" value="Chromosome"/>
</dbReference>
<evidence type="ECO:0000256" key="1">
    <source>
        <dbReference type="ARBA" id="ARBA00023002"/>
    </source>
</evidence>
<accession>G8QXN3</accession>
<gene>
    <name evidence="2" type="ordered locus">SpiGrapes_1800</name>
</gene>
<sequence>MRVQYDEMVGEFERVLVKYGLSKEKAKISARLFAEASLDGVYTHGLNRFPKFITSVKNGSVHITAEPSFEGKFGSFERWNGNKGPGNLNALSAMERSIALAKEHVFGCVTLSNTNHWMRPGAYGLLAAKENCIGILWTNTVPNMPPWGAKDAHLGNNPMVVAIPHGEVPVLLDVAMSMFSYGKLEMYNRLGKELPIPGGFDSEGNMTTDPGKILETHQVFPIGYWKGSGLSLVLDLICATLSGGKTSYEIGKLPNETELSQIFIAINLDAFPDKNAMEEKIEASLQDLKRSIPQIPGQVVRFPGEGMVKTREENTRLGIPVDDLVWKGVKAL</sequence>
<evidence type="ECO:0000313" key="2">
    <source>
        <dbReference type="EMBL" id="AEV29596.1"/>
    </source>
</evidence>